<dbReference type="Proteomes" id="UP000249396">
    <property type="component" value="Unassembled WGS sequence"/>
</dbReference>
<protein>
    <recommendedName>
        <fullName evidence="2">Antitoxin</fullName>
    </recommendedName>
</protein>
<dbReference type="InterPro" id="IPR051405">
    <property type="entry name" value="phD/YefM_antitoxin"/>
</dbReference>
<evidence type="ECO:0000313" key="4">
    <source>
        <dbReference type="Proteomes" id="UP000249396"/>
    </source>
</evidence>
<comment type="caution">
    <text evidence="3">The sequence shown here is derived from an EMBL/GenBank/DDBJ whole genome shotgun (WGS) entry which is preliminary data.</text>
</comment>
<proteinExistence type="inferred from homology"/>
<sequence length="87" mass="9635">MRVVTYSHARQTLKSILDDVQKDADVTVISRRDNEGDAVVMSLDYYNSMMETLHLLSTPANADALARAIRQDKAGLSQVHKLTSDDG</sequence>
<evidence type="ECO:0000256" key="2">
    <source>
        <dbReference type="RuleBase" id="RU362080"/>
    </source>
</evidence>
<dbReference type="Gene3D" id="6.10.250.330">
    <property type="match status" value="1"/>
</dbReference>
<dbReference type="InterPro" id="IPR036165">
    <property type="entry name" value="YefM-like_sf"/>
</dbReference>
<dbReference type="PANTHER" id="PTHR33713">
    <property type="entry name" value="ANTITOXIN YAFN-RELATED"/>
    <property type="match status" value="1"/>
</dbReference>
<dbReference type="Gene3D" id="3.40.1620.10">
    <property type="entry name" value="YefM-like domain"/>
    <property type="match status" value="1"/>
</dbReference>
<dbReference type="PANTHER" id="PTHR33713:SF6">
    <property type="entry name" value="ANTITOXIN YEFM"/>
    <property type="match status" value="1"/>
</dbReference>
<gene>
    <name evidence="3" type="ORF">DM484_12440</name>
</gene>
<dbReference type="SUPFAM" id="SSF143120">
    <property type="entry name" value="YefM-like"/>
    <property type="match status" value="1"/>
</dbReference>
<dbReference type="EMBL" id="QJPH01000314">
    <property type="protein sequence ID" value="PZN78682.1"/>
    <property type="molecule type" value="Genomic_DNA"/>
</dbReference>
<dbReference type="AlphaFoldDB" id="A0A2W4R3Z0"/>
<reference evidence="3 4" key="1">
    <citation type="journal article" date="2018" name="Aquat. Microb. Ecol.">
        <title>Gammaproteobacterial methanotrophs dominate.</title>
        <authorList>
            <person name="Rissanen A.J."/>
            <person name="Saarenheimo J."/>
            <person name="Tiirola M."/>
            <person name="Peura S."/>
            <person name="Aalto S.L."/>
            <person name="Karvinen A."/>
            <person name="Nykanen H."/>
        </authorList>
    </citation>
    <scope>NUCLEOTIDE SEQUENCE [LARGE SCALE GENOMIC DNA]</scope>
    <source>
        <strain evidence="3">AMbin10</strain>
    </source>
</reference>
<comment type="function">
    <text evidence="2">Antitoxin component of a type II toxin-antitoxin (TA) system.</text>
</comment>
<organism evidence="3 4">
    <name type="scientific">Candidatus Methylumidiphilus alinenensis</name>
    <dbReference type="NCBI Taxonomy" id="2202197"/>
    <lineage>
        <taxon>Bacteria</taxon>
        <taxon>Pseudomonadati</taxon>
        <taxon>Pseudomonadota</taxon>
        <taxon>Gammaproteobacteria</taxon>
        <taxon>Methylococcales</taxon>
        <taxon>Candidatus Methylumidiphilus</taxon>
    </lineage>
</organism>
<dbReference type="InterPro" id="IPR006442">
    <property type="entry name" value="Antitoxin_Phd/YefM"/>
</dbReference>
<dbReference type="Pfam" id="PF02604">
    <property type="entry name" value="PhdYeFM_antitox"/>
    <property type="match status" value="1"/>
</dbReference>
<comment type="similarity">
    <text evidence="1 2">Belongs to the phD/YefM antitoxin family.</text>
</comment>
<accession>A0A2W4R3Z0</accession>
<evidence type="ECO:0000313" key="3">
    <source>
        <dbReference type="EMBL" id="PZN78682.1"/>
    </source>
</evidence>
<name>A0A2W4R3Z0_9GAMM</name>
<dbReference type="NCBIfam" id="TIGR01552">
    <property type="entry name" value="phd_fam"/>
    <property type="match status" value="1"/>
</dbReference>
<evidence type="ECO:0000256" key="1">
    <source>
        <dbReference type="ARBA" id="ARBA00009981"/>
    </source>
</evidence>